<gene>
    <name evidence="8" type="ORF">SAMN05216262_10586</name>
</gene>
<evidence type="ECO:0000313" key="8">
    <source>
        <dbReference type="EMBL" id="SEL06058.1"/>
    </source>
</evidence>
<dbReference type="InterPro" id="IPR000845">
    <property type="entry name" value="Nucleoside_phosphorylase_d"/>
</dbReference>
<proteinExistence type="inferred from homology"/>
<feature type="binding site" evidence="6">
    <location>
        <position position="34"/>
    </location>
    <ligand>
        <name>phosphate</name>
        <dbReference type="ChEBI" id="CHEBI:43474"/>
    </ligand>
</feature>
<dbReference type="STRING" id="641665.GCA_002104455_03090"/>
<accession>A0A1H7M527</accession>
<dbReference type="EC" id="2.4.2.1" evidence="5"/>
<evidence type="ECO:0000256" key="1">
    <source>
        <dbReference type="ARBA" id="ARBA00005058"/>
    </source>
</evidence>
<comment type="function">
    <text evidence="5">The purine nucleoside phosphorylases catalyze the phosphorolytic breakdown of the N-glycosidic bond in the beta-(deoxy)ribonucleoside molecules, with the formation of the corresponding free purine bases and pentose-1-phosphate.</text>
</comment>
<dbReference type="NCBIfam" id="TIGR01697">
    <property type="entry name" value="PNPH-PUNA-XAPA"/>
    <property type="match status" value="1"/>
</dbReference>
<dbReference type="PANTHER" id="PTHR11904">
    <property type="entry name" value="METHYLTHIOADENOSINE/PURINE NUCLEOSIDE PHOSPHORYLASE"/>
    <property type="match status" value="1"/>
</dbReference>
<evidence type="ECO:0000313" key="9">
    <source>
        <dbReference type="Proteomes" id="UP000199297"/>
    </source>
</evidence>
<dbReference type="Gene3D" id="3.40.50.1580">
    <property type="entry name" value="Nucleoside phosphorylase domain"/>
    <property type="match status" value="1"/>
</dbReference>
<dbReference type="AlphaFoldDB" id="A0A1H7M527"/>
<feature type="binding site" evidence="6">
    <location>
        <begin position="85"/>
        <end position="87"/>
    </location>
    <ligand>
        <name>phosphate</name>
        <dbReference type="ChEBI" id="CHEBI:43474"/>
    </ligand>
</feature>
<dbReference type="PIRSF" id="PIRSF000477">
    <property type="entry name" value="PurNPase"/>
    <property type="match status" value="1"/>
</dbReference>
<comment type="pathway">
    <text evidence="1 5">Purine metabolism; purine nucleoside salvage.</text>
</comment>
<dbReference type="GO" id="GO:0004731">
    <property type="term" value="F:purine-nucleoside phosphorylase activity"/>
    <property type="evidence" value="ECO:0007669"/>
    <property type="project" value="UniProtKB-EC"/>
</dbReference>
<evidence type="ECO:0000256" key="5">
    <source>
        <dbReference type="PIRNR" id="PIRNR000477"/>
    </source>
</evidence>
<keyword evidence="3 5" id="KW-0328">Glycosyltransferase</keyword>
<dbReference type="EMBL" id="FOBI01000005">
    <property type="protein sequence ID" value="SEL06058.1"/>
    <property type="molecule type" value="Genomic_DNA"/>
</dbReference>
<dbReference type="Proteomes" id="UP000199297">
    <property type="component" value="Unassembled WGS sequence"/>
</dbReference>
<keyword evidence="4 5" id="KW-0808">Transferase</keyword>
<protein>
    <recommendedName>
        <fullName evidence="5">Purine nucleoside phosphorylase</fullName>
        <ecNumber evidence="5">2.4.2.1</ecNumber>
    </recommendedName>
    <alternativeName>
        <fullName evidence="5">Inosine-guanosine phosphorylase</fullName>
    </alternativeName>
</protein>
<dbReference type="InterPro" id="IPR035994">
    <property type="entry name" value="Nucleoside_phosphorylase_sf"/>
</dbReference>
<evidence type="ECO:0000259" key="7">
    <source>
        <dbReference type="Pfam" id="PF01048"/>
    </source>
</evidence>
<dbReference type="GO" id="GO:0005737">
    <property type="term" value="C:cytoplasm"/>
    <property type="evidence" value="ECO:0007669"/>
    <property type="project" value="TreeGrafter"/>
</dbReference>
<organism evidence="8 9">
    <name type="scientific">Colwellia chukchiensis</name>
    <dbReference type="NCBI Taxonomy" id="641665"/>
    <lineage>
        <taxon>Bacteria</taxon>
        <taxon>Pseudomonadati</taxon>
        <taxon>Pseudomonadota</taxon>
        <taxon>Gammaproteobacteria</taxon>
        <taxon>Alteromonadales</taxon>
        <taxon>Colwelliaceae</taxon>
        <taxon>Colwellia</taxon>
    </lineage>
</organism>
<dbReference type="RefSeq" id="WP_085284605.1">
    <property type="nucleotide sequence ID" value="NZ_FOBI01000005.1"/>
</dbReference>
<feature type="binding site" evidence="6">
    <location>
        <position position="219"/>
    </location>
    <ligand>
        <name>phosphate</name>
        <dbReference type="ChEBI" id="CHEBI:43474"/>
    </ligand>
</feature>
<dbReference type="UniPathway" id="UPA00606"/>
<dbReference type="InterPro" id="IPR011270">
    <property type="entry name" value="Pur_Nuc_Pase_Ino/Guo-sp"/>
</dbReference>
<dbReference type="NCBIfam" id="NF006054">
    <property type="entry name" value="PRK08202.1"/>
    <property type="match status" value="1"/>
</dbReference>
<comment type="similarity">
    <text evidence="2 5">Belongs to the PNP/MTAP phosphorylase family.</text>
</comment>
<dbReference type="InterPro" id="IPR011268">
    <property type="entry name" value="Purine_phosphorylase"/>
</dbReference>
<evidence type="ECO:0000256" key="4">
    <source>
        <dbReference type="ARBA" id="ARBA00022679"/>
    </source>
</evidence>
<dbReference type="PANTHER" id="PTHR11904:SF9">
    <property type="entry name" value="PURINE NUCLEOSIDE PHOSPHORYLASE-RELATED"/>
    <property type="match status" value="1"/>
</dbReference>
<dbReference type="CDD" id="cd09009">
    <property type="entry name" value="PNP-EcPNPII_like"/>
    <property type="match status" value="1"/>
</dbReference>
<name>A0A1H7M527_9GAMM</name>
<dbReference type="GO" id="GO:0009116">
    <property type="term" value="P:nucleoside metabolic process"/>
    <property type="evidence" value="ECO:0007669"/>
    <property type="project" value="InterPro"/>
</dbReference>
<feature type="domain" description="Nucleoside phosphorylase" evidence="7">
    <location>
        <begin position="28"/>
        <end position="272"/>
    </location>
</feature>
<dbReference type="Pfam" id="PF01048">
    <property type="entry name" value="PNP_UDP_1"/>
    <property type="match status" value="1"/>
</dbReference>
<sequence length="284" mass="30766">MSDKLLDYDAICQAAAFIKQKITITPSVGVVLGSGLGVIAEEVEDAIIIPYADIPHFCVSGAPSHKGQLCIGMLSGVPVVLMQGRIHIYEGYSPQQVTFPIRVMKELGVETLIITNAAGGINKSYQVADLVLIEDHFNLVGMAGLDPTRGPHMPQIGARFTPLNKAYDPEYINTAEQIAKTHQIKIHRGVYAFVVGPCFETPAEIRFLSMIGADAVGMSTVPEVMVARNAGMKVLTISAITNMAIHDVNSTNITTEEEVWESVVEIVPKLRTLLAEFLTTLKYG</sequence>
<feature type="binding site" evidence="6">
    <location>
        <position position="242"/>
    </location>
    <ligand>
        <name>a purine D-ribonucleoside</name>
        <dbReference type="ChEBI" id="CHEBI:142355"/>
    </ligand>
</feature>
<reference evidence="9" key="1">
    <citation type="submission" date="2016-10" db="EMBL/GenBank/DDBJ databases">
        <authorList>
            <person name="Varghese N."/>
            <person name="Submissions S."/>
        </authorList>
    </citation>
    <scope>NUCLEOTIDE SEQUENCE [LARGE SCALE GENOMIC DNA]</scope>
    <source>
        <strain evidence="9">CGMCC 1.9127</strain>
    </source>
</reference>
<dbReference type="OrthoDB" id="1523230at2"/>
<dbReference type="NCBIfam" id="TIGR01700">
    <property type="entry name" value="PNPH"/>
    <property type="match status" value="1"/>
</dbReference>
<evidence type="ECO:0000256" key="2">
    <source>
        <dbReference type="ARBA" id="ARBA00006751"/>
    </source>
</evidence>
<feature type="binding site" evidence="6">
    <location>
        <position position="117"/>
    </location>
    <ligand>
        <name>phosphate</name>
        <dbReference type="ChEBI" id="CHEBI:43474"/>
    </ligand>
</feature>
<evidence type="ECO:0000256" key="6">
    <source>
        <dbReference type="PIRSR" id="PIRSR000477-2"/>
    </source>
</evidence>
<feature type="binding site" evidence="6">
    <location>
        <position position="65"/>
    </location>
    <ligand>
        <name>phosphate</name>
        <dbReference type="ChEBI" id="CHEBI:43474"/>
    </ligand>
</feature>
<keyword evidence="9" id="KW-1185">Reference proteome</keyword>
<feature type="binding site" evidence="6">
    <location>
        <position position="200"/>
    </location>
    <ligand>
        <name>a purine D-ribonucleoside</name>
        <dbReference type="ChEBI" id="CHEBI:142355"/>
    </ligand>
</feature>
<evidence type="ECO:0000256" key="3">
    <source>
        <dbReference type="ARBA" id="ARBA00022676"/>
    </source>
</evidence>
<dbReference type="SUPFAM" id="SSF53167">
    <property type="entry name" value="Purine and uridine phosphorylases"/>
    <property type="match status" value="1"/>
</dbReference>